<dbReference type="SUPFAM" id="SSF50249">
    <property type="entry name" value="Nucleic acid-binding proteins"/>
    <property type="match status" value="2"/>
</dbReference>
<dbReference type="EMBL" id="FJUX01000060">
    <property type="protein sequence ID" value="CZT03223.1"/>
    <property type="molecule type" value="Genomic_DNA"/>
</dbReference>
<keyword evidence="5" id="KW-0158">Chromosome</keyword>
<dbReference type="InterPro" id="IPR028389">
    <property type="entry name" value="POT1"/>
</dbReference>
<organism evidence="11 12">
    <name type="scientific">Rhynchosporium agropyri</name>
    <dbReference type="NCBI Taxonomy" id="914238"/>
    <lineage>
        <taxon>Eukaryota</taxon>
        <taxon>Fungi</taxon>
        <taxon>Dikarya</taxon>
        <taxon>Ascomycota</taxon>
        <taxon>Pezizomycotina</taxon>
        <taxon>Leotiomycetes</taxon>
        <taxon>Helotiales</taxon>
        <taxon>Ploettnerulaceae</taxon>
        <taxon>Rhynchosporium</taxon>
    </lineage>
</organism>
<accession>A0A1E1KY98</accession>
<evidence type="ECO:0000313" key="12">
    <source>
        <dbReference type="Proteomes" id="UP000178912"/>
    </source>
</evidence>
<evidence type="ECO:0000256" key="1">
    <source>
        <dbReference type="ARBA" id="ARBA00004123"/>
    </source>
</evidence>
<dbReference type="Gene3D" id="2.40.50.140">
    <property type="entry name" value="Nucleic acid-binding proteins"/>
    <property type="match status" value="2"/>
</dbReference>
<name>A0A1E1KY98_9HELO</name>
<feature type="compositionally biased region" description="Basic and acidic residues" evidence="9">
    <location>
        <begin position="371"/>
        <end position="382"/>
    </location>
</feature>
<dbReference type="SMART" id="SM00976">
    <property type="entry name" value="Telo_bind"/>
    <property type="match status" value="1"/>
</dbReference>
<evidence type="ECO:0000256" key="2">
    <source>
        <dbReference type="ARBA" id="ARBA00004574"/>
    </source>
</evidence>
<dbReference type="PANTHER" id="PTHR14513">
    <property type="entry name" value="PROTECTION OF TELOMERES 1"/>
    <property type="match status" value="1"/>
</dbReference>
<proteinExistence type="inferred from homology"/>
<dbReference type="InterPro" id="IPR011564">
    <property type="entry name" value="Telomer_end-bd_POT1/Cdc13"/>
</dbReference>
<dbReference type="InterPro" id="IPR032042">
    <property type="entry name" value="POT1PC"/>
</dbReference>
<sequence length="711" mass="80504">MSAQDPSQALALPPGFKTIMEIRDLPHDQLVRKVLVSLVGIVKDFQPPMQTSGTDFKCTIELIDHSIQHENYGIKFVIFWPEQAMPRISGPGDVVFLRNVKAQMYSGTVSLITTFPTECHVLSASEFSEPSFAASKVRWRSFPPKFKVPSLVETKYAVWAKGHASEFDLPSDHEFHERSFQAMKINDKFSLLRDVKPENFYNILGQVIRVHDRMDVLSVYLSDYTANSEFYNNAWCPGGPPSEGQDGDVYGYTKPRTKDSKDWPGPFGKMSIQLNLYDEHAEFVREHVKIDQWVLLSNVHVKYGKMGGLLEGYLRGDRQRFDGKIQVQIMKRSEIPNGDDPRWIDGLRRKREYEKKHEAQKKALLCEDDGLGNKRKAEDNGEPKLNSKQRRIKKRAEADQKGVALEAKEAERLDLNGNIKCSFQERAPVSLIEILEPEHALQTSGPGYLSPFTLRKYRANVRIVNYAPERIEDFSVWRRESEYDMLSEYSGGENTDLEEDMRSYKSGKGFTKKIWEWRFWLQVEDAGSNSRSKIPKERMWLLVDNASAQGLLGLDDDAANLRKNSELLASLKEQLFKLWGDLEEQKSAKLSKQSNKSDEPPPPSFESTTGTLPTFGEQPDLDSDSEGEGSVVKISKGISTKSYADKSKGVILPGISAGDDDDGSLKPRNKAFTCCIQQYGVKVHEDDPSKADAGEGRRWQRIFGLFGTSIA</sequence>
<keyword evidence="6" id="KW-0779">Telomere</keyword>
<evidence type="ECO:0000256" key="7">
    <source>
        <dbReference type="ARBA" id="ARBA00023125"/>
    </source>
</evidence>
<dbReference type="GO" id="GO:0098505">
    <property type="term" value="F:G-rich strand telomeric DNA binding"/>
    <property type="evidence" value="ECO:0007669"/>
    <property type="project" value="TreeGrafter"/>
</dbReference>
<dbReference type="GO" id="GO:0010521">
    <property type="term" value="F:telomerase inhibitor activity"/>
    <property type="evidence" value="ECO:0007669"/>
    <property type="project" value="TreeGrafter"/>
</dbReference>
<dbReference type="GO" id="GO:0016233">
    <property type="term" value="P:telomere capping"/>
    <property type="evidence" value="ECO:0007669"/>
    <property type="project" value="TreeGrafter"/>
</dbReference>
<evidence type="ECO:0000256" key="3">
    <source>
        <dbReference type="ARBA" id="ARBA00008442"/>
    </source>
</evidence>
<evidence type="ECO:0000256" key="6">
    <source>
        <dbReference type="ARBA" id="ARBA00022895"/>
    </source>
</evidence>
<dbReference type="InterPro" id="IPR012340">
    <property type="entry name" value="NA-bd_OB-fold"/>
</dbReference>
<gene>
    <name evidence="11" type="ORF">RAG0_10061</name>
</gene>
<comment type="similarity">
    <text evidence="3">Belongs to the telombin family.</text>
</comment>
<evidence type="ECO:0000259" key="10">
    <source>
        <dbReference type="SMART" id="SM00976"/>
    </source>
</evidence>
<feature type="region of interest" description="Disordered" evidence="9">
    <location>
        <begin position="371"/>
        <end position="401"/>
    </location>
</feature>
<feature type="region of interest" description="Disordered" evidence="9">
    <location>
        <begin position="588"/>
        <end position="630"/>
    </location>
</feature>
<evidence type="ECO:0000313" key="11">
    <source>
        <dbReference type="EMBL" id="CZT03223.1"/>
    </source>
</evidence>
<comment type="subcellular location">
    <subcellularLocation>
        <location evidence="2">Chromosome</location>
        <location evidence="2">Telomere</location>
    </subcellularLocation>
    <subcellularLocation>
        <location evidence="1">Nucleus</location>
    </subcellularLocation>
</comment>
<keyword evidence="7" id="KW-0238">DNA-binding</keyword>
<evidence type="ECO:0000256" key="8">
    <source>
        <dbReference type="ARBA" id="ARBA00023242"/>
    </source>
</evidence>
<dbReference type="Pfam" id="PF16686">
    <property type="entry name" value="POT1PC"/>
    <property type="match status" value="1"/>
</dbReference>
<dbReference type="Pfam" id="PF02765">
    <property type="entry name" value="POT1"/>
    <property type="match status" value="1"/>
</dbReference>
<dbReference type="GO" id="GO:0032210">
    <property type="term" value="P:regulation of telomere maintenance via telomerase"/>
    <property type="evidence" value="ECO:0007669"/>
    <property type="project" value="TreeGrafter"/>
</dbReference>
<keyword evidence="12" id="KW-1185">Reference proteome</keyword>
<evidence type="ECO:0000256" key="4">
    <source>
        <dbReference type="ARBA" id="ARBA00015253"/>
    </source>
</evidence>
<dbReference type="FunFam" id="2.40.50.140:FF:000303">
    <property type="entry name" value="Protection of telomeres protein 1"/>
    <property type="match status" value="1"/>
</dbReference>
<protein>
    <recommendedName>
        <fullName evidence="4">Protection of telomeres protein 1</fullName>
    </recommendedName>
</protein>
<dbReference type="PANTHER" id="PTHR14513:SF0">
    <property type="entry name" value="PROTECTION OF TELOMERES PROTEIN 1"/>
    <property type="match status" value="1"/>
</dbReference>
<evidence type="ECO:0000256" key="5">
    <source>
        <dbReference type="ARBA" id="ARBA00022454"/>
    </source>
</evidence>
<feature type="domain" description="Telomeric single stranded DNA binding POT1/Cdc13" evidence="10">
    <location>
        <begin position="19"/>
        <end position="147"/>
    </location>
</feature>
<reference evidence="12" key="1">
    <citation type="submission" date="2016-03" db="EMBL/GenBank/DDBJ databases">
        <authorList>
            <person name="Guldener U."/>
        </authorList>
    </citation>
    <scope>NUCLEOTIDE SEQUENCE [LARGE SCALE GENOMIC DNA]</scope>
    <source>
        <strain evidence="12">04CH-RAC-A.6.1</strain>
    </source>
</reference>
<dbReference type="GO" id="GO:0000783">
    <property type="term" value="C:nuclear telomere cap complex"/>
    <property type="evidence" value="ECO:0007669"/>
    <property type="project" value="TreeGrafter"/>
</dbReference>
<keyword evidence="8" id="KW-0539">Nucleus</keyword>
<dbReference type="Proteomes" id="UP000178912">
    <property type="component" value="Unassembled WGS sequence"/>
</dbReference>
<dbReference type="OrthoDB" id="2186770at2759"/>
<dbReference type="AlphaFoldDB" id="A0A1E1KY98"/>
<evidence type="ECO:0000256" key="9">
    <source>
        <dbReference type="SAM" id="MobiDB-lite"/>
    </source>
</evidence>